<dbReference type="InterPro" id="IPR045136">
    <property type="entry name" value="Iah1-like"/>
</dbReference>
<accession>A0AA40BQ60</accession>
<dbReference type="Pfam" id="PF13472">
    <property type="entry name" value="Lipase_GDSL_2"/>
    <property type="match status" value="1"/>
</dbReference>
<feature type="region of interest" description="Disordered" evidence="1">
    <location>
        <begin position="270"/>
        <end position="308"/>
    </location>
</feature>
<gene>
    <name evidence="3" type="ORF">B0T18DRAFT_394657</name>
</gene>
<feature type="domain" description="SGNH hydrolase-type esterase" evidence="2">
    <location>
        <begin position="10"/>
        <end position="224"/>
    </location>
</feature>
<reference evidence="3" key="1">
    <citation type="submission" date="2023-06" db="EMBL/GenBank/DDBJ databases">
        <title>Genome-scale phylogeny and comparative genomics of the fungal order Sordariales.</title>
        <authorList>
            <consortium name="Lawrence Berkeley National Laboratory"/>
            <person name="Hensen N."/>
            <person name="Bonometti L."/>
            <person name="Westerberg I."/>
            <person name="Brannstrom I.O."/>
            <person name="Guillou S."/>
            <person name="Cros-Aarteil S."/>
            <person name="Calhoun S."/>
            <person name="Haridas S."/>
            <person name="Kuo A."/>
            <person name="Mondo S."/>
            <person name="Pangilinan J."/>
            <person name="Riley R."/>
            <person name="LaButti K."/>
            <person name="Andreopoulos B."/>
            <person name="Lipzen A."/>
            <person name="Chen C."/>
            <person name="Yanf M."/>
            <person name="Daum C."/>
            <person name="Ng V."/>
            <person name="Clum A."/>
            <person name="Steindorff A."/>
            <person name="Ohm R."/>
            <person name="Martin F."/>
            <person name="Silar P."/>
            <person name="Natvig D."/>
            <person name="Lalanne C."/>
            <person name="Gautier V."/>
            <person name="Ament-velasquez S.L."/>
            <person name="Kruys A."/>
            <person name="Hutchinson M.I."/>
            <person name="Powell A.J."/>
            <person name="Barry K."/>
            <person name="Miller A.N."/>
            <person name="Grigoriev I.V."/>
            <person name="Debuchy R."/>
            <person name="Gladieux P."/>
            <person name="Thoren M.H."/>
            <person name="Johannesson H."/>
        </authorList>
    </citation>
    <scope>NUCLEOTIDE SEQUENCE</scope>
    <source>
        <strain evidence="3">SMH3187-1</strain>
    </source>
</reference>
<dbReference type="GO" id="GO:0016787">
    <property type="term" value="F:hydrolase activity"/>
    <property type="evidence" value="ECO:0007669"/>
    <property type="project" value="UniProtKB-KW"/>
</dbReference>
<dbReference type="Proteomes" id="UP001172155">
    <property type="component" value="Unassembled WGS sequence"/>
</dbReference>
<dbReference type="Gene3D" id="3.40.50.1110">
    <property type="entry name" value="SGNH hydrolase"/>
    <property type="match status" value="1"/>
</dbReference>
<protein>
    <submittedName>
        <fullName evidence="3">SGNH hydrolase-type esterase domain-containing protein</fullName>
    </submittedName>
</protein>
<feature type="compositionally biased region" description="Low complexity" evidence="1">
    <location>
        <begin position="271"/>
        <end position="300"/>
    </location>
</feature>
<proteinExistence type="predicted"/>
<dbReference type="InterPro" id="IPR013830">
    <property type="entry name" value="SGNH_hydro"/>
</dbReference>
<evidence type="ECO:0000259" key="2">
    <source>
        <dbReference type="Pfam" id="PF13472"/>
    </source>
</evidence>
<dbReference type="PANTHER" id="PTHR14209:SF19">
    <property type="entry name" value="ISOAMYL ACETATE-HYDROLYZING ESTERASE 1 HOMOLOG"/>
    <property type="match status" value="1"/>
</dbReference>
<evidence type="ECO:0000256" key="1">
    <source>
        <dbReference type="SAM" id="MobiDB-lite"/>
    </source>
</evidence>
<keyword evidence="4" id="KW-1185">Reference proteome</keyword>
<dbReference type="PANTHER" id="PTHR14209">
    <property type="entry name" value="ISOAMYL ACETATE-HYDROLYZING ESTERASE 1"/>
    <property type="match status" value="1"/>
</dbReference>
<organism evidence="3 4">
    <name type="scientific">Schizothecium vesticola</name>
    <dbReference type="NCBI Taxonomy" id="314040"/>
    <lineage>
        <taxon>Eukaryota</taxon>
        <taxon>Fungi</taxon>
        <taxon>Dikarya</taxon>
        <taxon>Ascomycota</taxon>
        <taxon>Pezizomycotina</taxon>
        <taxon>Sordariomycetes</taxon>
        <taxon>Sordariomycetidae</taxon>
        <taxon>Sordariales</taxon>
        <taxon>Schizotheciaceae</taxon>
        <taxon>Schizothecium</taxon>
    </lineage>
</organism>
<dbReference type="EMBL" id="JAUKUD010000007">
    <property type="protein sequence ID" value="KAK0738354.1"/>
    <property type="molecule type" value="Genomic_DNA"/>
</dbReference>
<dbReference type="SUPFAM" id="SSF52266">
    <property type="entry name" value="SGNH hydrolase"/>
    <property type="match status" value="1"/>
</dbReference>
<evidence type="ECO:0000313" key="3">
    <source>
        <dbReference type="EMBL" id="KAK0738354.1"/>
    </source>
</evidence>
<dbReference type="InterPro" id="IPR036514">
    <property type="entry name" value="SGNH_hydro_sf"/>
</dbReference>
<evidence type="ECO:0000313" key="4">
    <source>
        <dbReference type="Proteomes" id="UP001172155"/>
    </source>
</evidence>
<dbReference type="CDD" id="cd01838">
    <property type="entry name" value="Isoamyl_acetate_hydrolase_like"/>
    <property type="match status" value="1"/>
</dbReference>
<comment type="caution">
    <text evidence="3">The sequence shown here is derived from an EMBL/GenBank/DDBJ whole genome shotgun (WGS) entry which is preliminary data.</text>
</comment>
<name>A0AA40BQ60_9PEZI</name>
<dbReference type="AlphaFoldDB" id="A0AA40BQ60"/>
<keyword evidence="3" id="KW-0378">Hydrolase</keyword>
<sequence>MAASYPQIVLFGDSLFQGAVDFANGFSFQAALQAQVLRRFDVVNRGLSGFNTSNALKLLPDIFPAPTPGGPRLKYLFILFGANDACVPLPTNFQHVPIDKYKANLVRILTHPNIVAHKPKIFLVTPPPLDEIRVTELDLACGHPSAMRHAKNSAAYSAVVRDVAAEQGVTLIDLCKAIMDAAIAKTPGFDPTTGVLGDPETGVRGYLEHFLPDGLHLSAEGYRIFYDLVRPHLGSEWAGTDDALKVGFVLPEWRVAPWLDEDAHLTEAYFKKQQQQQQQQKQQQQKQQKQQQQQQQQQHQKQQRQKQA</sequence>